<dbReference type="SUPFAM" id="SSF53697">
    <property type="entry name" value="SIS domain"/>
    <property type="match status" value="1"/>
</dbReference>
<comment type="caution">
    <text evidence="2">The sequence shown here is derived from an EMBL/GenBank/DDBJ whole genome shotgun (WGS) entry which is preliminary data.</text>
</comment>
<gene>
    <name evidence="2" type="ORF">EV694_0647</name>
</gene>
<dbReference type="RefSeq" id="WP_132689096.1">
    <property type="nucleotide sequence ID" value="NZ_SMFT01000001.1"/>
</dbReference>
<dbReference type="PROSITE" id="PS51464">
    <property type="entry name" value="SIS"/>
    <property type="match status" value="1"/>
</dbReference>
<dbReference type="AlphaFoldDB" id="A0A4R1G622"/>
<keyword evidence="2" id="KW-0413">Isomerase</keyword>
<evidence type="ECO:0000313" key="2">
    <source>
        <dbReference type="EMBL" id="TCK02000.1"/>
    </source>
</evidence>
<sequence>MLEKIKDLYTESLQTQISAAELLPERIQQAAQNMVNCLIRGNKIIVCGHGRSHINAQLLVANLLNRYELERPSFPAVLLSLESAVGSAIIFDSDPDCLYQRQFNAVIQQGDILVVFSPYGKEDVILNLIHNAASKDIMVIALTSAQNDHIQGLLADDDVEIAPPTSKESRIIENHTFVINALCELIDHGILFSSDNDQH</sequence>
<organism evidence="2 3">
    <name type="scientific">Volucribacter psittacicida</name>
    <dbReference type="NCBI Taxonomy" id="203482"/>
    <lineage>
        <taxon>Bacteria</taxon>
        <taxon>Pseudomonadati</taxon>
        <taxon>Pseudomonadota</taxon>
        <taxon>Gammaproteobacteria</taxon>
        <taxon>Pasteurellales</taxon>
        <taxon>Pasteurellaceae</taxon>
        <taxon>Volucribacter</taxon>
    </lineage>
</organism>
<accession>A0A4R1G622</accession>
<dbReference type="OrthoDB" id="9810929at2"/>
<dbReference type="InterPro" id="IPR001347">
    <property type="entry name" value="SIS_dom"/>
</dbReference>
<dbReference type="PANTHER" id="PTHR30390:SF6">
    <property type="entry name" value="DNAA INITIATOR-ASSOCIATING PROTEIN DIAA"/>
    <property type="match status" value="1"/>
</dbReference>
<keyword evidence="3" id="KW-1185">Reference proteome</keyword>
<dbReference type="GO" id="GO:0016853">
    <property type="term" value="F:isomerase activity"/>
    <property type="evidence" value="ECO:0007669"/>
    <property type="project" value="UniProtKB-KW"/>
</dbReference>
<dbReference type="PANTHER" id="PTHR30390">
    <property type="entry name" value="SEDOHEPTULOSE 7-PHOSPHATE ISOMERASE / DNAA INITIATOR-ASSOCIATING FACTOR FOR REPLICATION INITIATION"/>
    <property type="match status" value="1"/>
</dbReference>
<dbReference type="Gene3D" id="3.40.50.10490">
    <property type="entry name" value="Glucose-6-phosphate isomerase like protein, domain 1"/>
    <property type="match status" value="1"/>
</dbReference>
<dbReference type="GO" id="GO:0097367">
    <property type="term" value="F:carbohydrate derivative binding"/>
    <property type="evidence" value="ECO:0007669"/>
    <property type="project" value="InterPro"/>
</dbReference>
<dbReference type="GO" id="GO:1901135">
    <property type="term" value="P:carbohydrate derivative metabolic process"/>
    <property type="evidence" value="ECO:0007669"/>
    <property type="project" value="InterPro"/>
</dbReference>
<dbReference type="CDD" id="cd05006">
    <property type="entry name" value="SIS_GmhA"/>
    <property type="match status" value="1"/>
</dbReference>
<dbReference type="Pfam" id="PF13580">
    <property type="entry name" value="SIS_2"/>
    <property type="match status" value="1"/>
</dbReference>
<evidence type="ECO:0000259" key="1">
    <source>
        <dbReference type="PROSITE" id="PS51464"/>
    </source>
</evidence>
<dbReference type="Proteomes" id="UP000294702">
    <property type="component" value="Unassembled WGS sequence"/>
</dbReference>
<name>A0A4R1G622_9PAST</name>
<dbReference type="InterPro" id="IPR050099">
    <property type="entry name" value="SIS_GmhA/DiaA_subfam"/>
</dbReference>
<dbReference type="EMBL" id="SMFT01000001">
    <property type="protein sequence ID" value="TCK02000.1"/>
    <property type="molecule type" value="Genomic_DNA"/>
</dbReference>
<feature type="domain" description="SIS" evidence="1">
    <location>
        <begin position="34"/>
        <end position="196"/>
    </location>
</feature>
<reference evidence="2 3" key="1">
    <citation type="submission" date="2019-03" db="EMBL/GenBank/DDBJ databases">
        <title>Genomic Encyclopedia of Type Strains, Phase IV (KMG-IV): sequencing the most valuable type-strain genomes for metagenomic binning, comparative biology and taxonomic classification.</title>
        <authorList>
            <person name="Goeker M."/>
        </authorList>
    </citation>
    <scope>NUCLEOTIDE SEQUENCE [LARGE SCALE GENOMIC DNA]</scope>
    <source>
        <strain evidence="2 3">DSM 15534</strain>
    </source>
</reference>
<protein>
    <submittedName>
        <fullName evidence="2">D-sedoheptulose 7-phosphate isomerase</fullName>
    </submittedName>
</protein>
<dbReference type="InterPro" id="IPR035461">
    <property type="entry name" value="GmhA/DiaA"/>
</dbReference>
<dbReference type="InterPro" id="IPR046348">
    <property type="entry name" value="SIS_dom_sf"/>
</dbReference>
<evidence type="ECO:0000313" key="3">
    <source>
        <dbReference type="Proteomes" id="UP000294702"/>
    </source>
</evidence>
<proteinExistence type="predicted"/>